<feature type="domain" description="Peptidase A2" evidence="4">
    <location>
        <begin position="24"/>
        <end position="97"/>
    </location>
</feature>
<dbReference type="AlphaFoldDB" id="A0A3B4VNR6"/>
<dbReference type="InterPro" id="IPR043502">
    <property type="entry name" value="DNA/RNA_pol_sf"/>
</dbReference>
<dbReference type="EC" id="3.1.26.4" evidence="2"/>
<dbReference type="PANTHER" id="PTHR33064">
    <property type="entry name" value="POL PROTEIN"/>
    <property type="match status" value="1"/>
</dbReference>
<dbReference type="Proteomes" id="UP000261420">
    <property type="component" value="Unplaced"/>
</dbReference>
<dbReference type="Gene3D" id="3.10.10.10">
    <property type="entry name" value="HIV Type 1 Reverse Transcriptase, subunit A, domain 1"/>
    <property type="match status" value="2"/>
</dbReference>
<dbReference type="GO" id="GO:0004190">
    <property type="term" value="F:aspartic-type endopeptidase activity"/>
    <property type="evidence" value="ECO:0007669"/>
    <property type="project" value="InterPro"/>
</dbReference>
<dbReference type="InterPro" id="IPR051320">
    <property type="entry name" value="Viral_Replic_Matur_Polypro"/>
</dbReference>
<keyword evidence="3" id="KW-0378">Hydrolase</keyword>
<evidence type="ECO:0000256" key="2">
    <source>
        <dbReference type="ARBA" id="ARBA00012180"/>
    </source>
</evidence>
<dbReference type="InterPro" id="IPR001995">
    <property type="entry name" value="Peptidase_A2_cat"/>
</dbReference>
<name>A0A3B4VNR6_SERDU</name>
<dbReference type="OMA" id="TCAPEIF"/>
<reference evidence="5" key="2">
    <citation type="submission" date="2025-09" db="UniProtKB">
        <authorList>
            <consortium name="Ensembl"/>
        </authorList>
    </citation>
    <scope>IDENTIFICATION</scope>
</reference>
<dbReference type="InterPro" id="IPR000477">
    <property type="entry name" value="RT_dom"/>
</dbReference>
<organism evidence="5 6">
    <name type="scientific">Seriola dumerili</name>
    <name type="common">Greater amberjack</name>
    <name type="synonym">Caranx dumerili</name>
    <dbReference type="NCBI Taxonomy" id="41447"/>
    <lineage>
        <taxon>Eukaryota</taxon>
        <taxon>Metazoa</taxon>
        <taxon>Chordata</taxon>
        <taxon>Craniata</taxon>
        <taxon>Vertebrata</taxon>
        <taxon>Euteleostomi</taxon>
        <taxon>Actinopterygii</taxon>
        <taxon>Neopterygii</taxon>
        <taxon>Teleostei</taxon>
        <taxon>Neoteleostei</taxon>
        <taxon>Acanthomorphata</taxon>
        <taxon>Carangaria</taxon>
        <taxon>Carangiformes</taxon>
        <taxon>Carangidae</taxon>
        <taxon>Seriola</taxon>
    </lineage>
</organism>
<dbReference type="STRING" id="41447.ENSSDUP00000032184"/>
<accession>A0A3B4VNR6</accession>
<evidence type="ECO:0000256" key="3">
    <source>
        <dbReference type="ARBA" id="ARBA00022801"/>
    </source>
</evidence>
<dbReference type="InterPro" id="IPR018061">
    <property type="entry name" value="Retropepsins"/>
</dbReference>
<dbReference type="Gene3D" id="3.30.70.270">
    <property type="match status" value="1"/>
</dbReference>
<dbReference type="Pfam" id="PF00078">
    <property type="entry name" value="RVT_1"/>
    <property type="match status" value="1"/>
</dbReference>
<dbReference type="GeneTree" id="ENSGT00940000163417"/>
<dbReference type="PROSITE" id="PS50175">
    <property type="entry name" value="ASP_PROT_RETROV"/>
    <property type="match status" value="1"/>
</dbReference>
<dbReference type="InterPro" id="IPR043128">
    <property type="entry name" value="Rev_trsase/Diguanyl_cyclase"/>
</dbReference>
<evidence type="ECO:0000313" key="6">
    <source>
        <dbReference type="Proteomes" id="UP000261420"/>
    </source>
</evidence>
<dbReference type="Pfam" id="PF00077">
    <property type="entry name" value="RVP"/>
    <property type="match status" value="1"/>
</dbReference>
<dbReference type="GO" id="GO:0006508">
    <property type="term" value="P:proteolysis"/>
    <property type="evidence" value="ECO:0007669"/>
    <property type="project" value="InterPro"/>
</dbReference>
<keyword evidence="6" id="KW-1185">Reference proteome</keyword>
<dbReference type="Gene3D" id="2.40.70.10">
    <property type="entry name" value="Acid Proteases"/>
    <property type="match status" value="1"/>
</dbReference>
<comment type="similarity">
    <text evidence="1">Belongs to the beta type-B retroviral polymerase family. HERV class-II K(HML-2) pol subfamily.</text>
</comment>
<dbReference type="InterPro" id="IPR001969">
    <property type="entry name" value="Aspartic_peptidase_AS"/>
</dbReference>
<reference evidence="5" key="1">
    <citation type="submission" date="2025-08" db="UniProtKB">
        <authorList>
            <consortium name="Ensembl"/>
        </authorList>
    </citation>
    <scope>IDENTIFICATION</scope>
</reference>
<sequence length="350" mass="38911">MQVHVSNTPVQLPKFNLKVAGKQIPFLIDTGATISCLRRRDLNCPLSTESVQSVGIGGVPQREPLSQPLTVEADEVCLQHVFVLSSTVPISLMGRDSLSKLNAILFVSPHGLLLLNKIKMISFGRMKTLHMFLLKRYRMVSSHKYTSDNTEVLLKQPSVLASVPSMLWAQHANHVGLLDVEPYQAKMNSAKYPVSVKQYPLSKEKEEGIQPVIESLLKQGVIVKWTKNSKWYTGVDLCSAYYSIPVHENTQDLFAFTYCNRQYGFTGLSVGYVDSPTVYAAAAQAHLSKLVLPGSSALLQYVDDILVASPTQENCIKDSCLADSSGHRWTKHHVPSSSFVRTLSIIWDMF</sequence>
<dbReference type="InterPro" id="IPR021109">
    <property type="entry name" value="Peptidase_aspartic_dom_sf"/>
</dbReference>
<dbReference type="Ensembl" id="ENSSDUT00000032736.1">
    <property type="protein sequence ID" value="ENSSDUP00000032184.1"/>
    <property type="gene ID" value="ENSSDUG00000023123.1"/>
</dbReference>
<evidence type="ECO:0000256" key="1">
    <source>
        <dbReference type="ARBA" id="ARBA00010879"/>
    </source>
</evidence>
<evidence type="ECO:0000259" key="4">
    <source>
        <dbReference type="PROSITE" id="PS50175"/>
    </source>
</evidence>
<dbReference type="PANTHER" id="PTHR33064:SF37">
    <property type="entry name" value="RIBONUCLEASE H"/>
    <property type="match status" value="1"/>
</dbReference>
<proteinExistence type="inferred from homology"/>
<dbReference type="SUPFAM" id="SSF56672">
    <property type="entry name" value="DNA/RNA polymerases"/>
    <property type="match status" value="1"/>
</dbReference>
<protein>
    <recommendedName>
        <fullName evidence="2">ribonuclease H</fullName>
        <ecNumber evidence="2">3.1.26.4</ecNumber>
    </recommendedName>
</protein>
<dbReference type="SUPFAM" id="SSF50630">
    <property type="entry name" value="Acid proteases"/>
    <property type="match status" value="1"/>
</dbReference>
<dbReference type="PROSITE" id="PS00141">
    <property type="entry name" value="ASP_PROTEASE"/>
    <property type="match status" value="1"/>
</dbReference>
<dbReference type="GO" id="GO:0004523">
    <property type="term" value="F:RNA-DNA hybrid ribonuclease activity"/>
    <property type="evidence" value="ECO:0007669"/>
    <property type="project" value="UniProtKB-EC"/>
</dbReference>
<evidence type="ECO:0000313" key="5">
    <source>
        <dbReference type="Ensembl" id="ENSSDUP00000032184.1"/>
    </source>
</evidence>